<comment type="caution">
    <text evidence="1">The sequence shown here is derived from an EMBL/GenBank/DDBJ whole genome shotgun (WGS) entry which is preliminary data.</text>
</comment>
<dbReference type="AlphaFoldDB" id="A0ABD5SYE6"/>
<accession>A0ABD5SYE6</accession>
<dbReference type="RefSeq" id="WP_273741430.1">
    <property type="nucleotide sequence ID" value="NZ_JAQIVI010000609.1"/>
</dbReference>
<gene>
    <name evidence="1" type="ORF">ACFQE6_27850</name>
</gene>
<evidence type="ECO:0000313" key="1">
    <source>
        <dbReference type="EMBL" id="MFC6768687.1"/>
    </source>
</evidence>
<evidence type="ECO:0008006" key="3">
    <source>
        <dbReference type="Google" id="ProtNLM"/>
    </source>
</evidence>
<sequence>MSKNTTTKTAYCPNCGTEREVQITVPWQDDLCIQCGENVD</sequence>
<organism evidence="1 2">
    <name type="scientific">Natrinema soli</name>
    <dbReference type="NCBI Taxonomy" id="1930624"/>
    <lineage>
        <taxon>Archaea</taxon>
        <taxon>Methanobacteriati</taxon>
        <taxon>Methanobacteriota</taxon>
        <taxon>Stenosarchaea group</taxon>
        <taxon>Halobacteria</taxon>
        <taxon>Halobacteriales</taxon>
        <taxon>Natrialbaceae</taxon>
        <taxon>Natrinema</taxon>
    </lineage>
</organism>
<proteinExistence type="predicted"/>
<dbReference type="EMBL" id="JBHSWV010000609">
    <property type="protein sequence ID" value="MFC6768687.1"/>
    <property type="molecule type" value="Genomic_DNA"/>
</dbReference>
<dbReference type="Proteomes" id="UP001596383">
    <property type="component" value="Unassembled WGS sequence"/>
</dbReference>
<reference evidence="1 2" key="1">
    <citation type="journal article" date="2019" name="Int. J. Syst. Evol. Microbiol.">
        <title>The Global Catalogue of Microorganisms (GCM) 10K type strain sequencing project: providing services to taxonomists for standard genome sequencing and annotation.</title>
        <authorList>
            <consortium name="The Broad Institute Genomics Platform"/>
            <consortium name="The Broad Institute Genome Sequencing Center for Infectious Disease"/>
            <person name="Wu L."/>
            <person name="Ma J."/>
        </authorList>
    </citation>
    <scope>NUCLEOTIDE SEQUENCE [LARGE SCALE GENOMIC DNA]</scope>
    <source>
        <strain evidence="1 2">LMG 29247</strain>
    </source>
</reference>
<protein>
    <recommendedName>
        <fullName evidence="3">Small CPxCG-related zinc finger protein</fullName>
    </recommendedName>
</protein>
<evidence type="ECO:0000313" key="2">
    <source>
        <dbReference type="Proteomes" id="UP001596383"/>
    </source>
</evidence>
<name>A0ABD5SYE6_9EURY</name>
<keyword evidence="2" id="KW-1185">Reference proteome</keyword>